<protein>
    <submittedName>
        <fullName evidence="1">T9SS type A sorting domain-containing protein</fullName>
    </submittedName>
</protein>
<reference evidence="1" key="1">
    <citation type="submission" date="2019-11" db="EMBL/GenBank/DDBJ databases">
        <title>Microbial mats filling the niche in hypersaline microbial mats.</title>
        <authorList>
            <person name="Wong H.L."/>
            <person name="Macleod F.I."/>
            <person name="White R.A. III"/>
            <person name="Burns B.P."/>
        </authorList>
    </citation>
    <scope>NUCLEOTIDE SEQUENCE</scope>
    <source>
        <strain evidence="1">Bin_327</strain>
    </source>
</reference>
<dbReference type="Proteomes" id="UP000630660">
    <property type="component" value="Unassembled WGS sequence"/>
</dbReference>
<gene>
    <name evidence="1" type="ORF">GF359_02085</name>
</gene>
<organism evidence="1 2">
    <name type="scientific">candidate division WOR-3 bacterium</name>
    <dbReference type="NCBI Taxonomy" id="2052148"/>
    <lineage>
        <taxon>Bacteria</taxon>
        <taxon>Bacteria division WOR-3</taxon>
    </lineage>
</organism>
<evidence type="ECO:0000313" key="2">
    <source>
        <dbReference type="Proteomes" id="UP000630660"/>
    </source>
</evidence>
<dbReference type="NCBIfam" id="TIGR04183">
    <property type="entry name" value="Por_Secre_tail"/>
    <property type="match status" value="1"/>
</dbReference>
<dbReference type="InterPro" id="IPR026444">
    <property type="entry name" value="Secre_tail"/>
</dbReference>
<dbReference type="Gene3D" id="2.120.10.70">
    <property type="entry name" value="Fucose-specific lectin"/>
    <property type="match status" value="1"/>
</dbReference>
<dbReference type="EMBL" id="WJKJ01000064">
    <property type="protein sequence ID" value="MBD3363983.1"/>
    <property type="molecule type" value="Genomic_DNA"/>
</dbReference>
<evidence type="ECO:0000313" key="1">
    <source>
        <dbReference type="EMBL" id="MBD3363983.1"/>
    </source>
</evidence>
<sequence>IDPMVYSFDFGNQGIIFVAYADLADVEITDIFLASDSTGEFVTSNITDDADFQFAPVLKMNQLGEPSIVYVEGDNPDAFLELRYGWIGPVGFTSEMVADNMYQDDYLGYDLILKRGSIQLPQVFYIGNDGYLWYACSGELAWMPEAINDLSSEWPSAMADPLGTFHVAYDVGGSGIHYITNMMGSWQDEVVFEQLIPEAGNERPSLGMEIVYGSYLGIGNPHVVWMHAETEEPYDLWYAGKKQDSWNESVILETSEKSEFPGYGSYFALDYEGYGHLTFCREDEEYVTQIFYARSAEPLIVTGVSEEPADVEFIALEVRGSEVHLNLPVSGTVTLDLYDASGRRIENLASGRYTAGEHTIPINSAGLPAGVYFVRGQIGEYTASDKFVVTR</sequence>
<comment type="caution">
    <text evidence="1">The sequence shown here is derived from an EMBL/GenBank/DDBJ whole genome shotgun (WGS) entry which is preliminary data.</text>
</comment>
<accession>A0A9D5K7Y5</accession>
<proteinExistence type="predicted"/>
<dbReference type="AlphaFoldDB" id="A0A9D5K7Y5"/>
<name>A0A9D5K7Y5_UNCW3</name>
<feature type="non-terminal residue" evidence="1">
    <location>
        <position position="1"/>
    </location>
</feature>